<dbReference type="AlphaFoldDB" id="A0A0E0PUM3"/>
<evidence type="ECO:0000313" key="2">
    <source>
        <dbReference type="Proteomes" id="UP000008022"/>
    </source>
</evidence>
<dbReference type="Gramene" id="ORUFI06G06330.1">
    <property type="protein sequence ID" value="ORUFI06G06330.1"/>
    <property type="gene ID" value="ORUFI06G06330"/>
</dbReference>
<keyword evidence="2" id="KW-1185">Reference proteome</keyword>
<reference evidence="2" key="1">
    <citation type="submission" date="2013-06" db="EMBL/GenBank/DDBJ databases">
        <authorList>
            <person name="Zhao Q."/>
        </authorList>
    </citation>
    <scope>NUCLEOTIDE SEQUENCE</scope>
    <source>
        <strain evidence="2">cv. W1943</strain>
    </source>
</reference>
<protein>
    <submittedName>
        <fullName evidence="1">Uncharacterized protein</fullName>
    </submittedName>
</protein>
<name>A0A0E0PUM3_ORYRU</name>
<accession>A0A0E0PUM3</accession>
<evidence type="ECO:0000313" key="1">
    <source>
        <dbReference type="EnsemblPlants" id="ORUFI06G06330.1"/>
    </source>
</evidence>
<proteinExistence type="predicted"/>
<sequence>MDEDNDTVAVDGNGRDVWPMANEVDVVGTSDFNWVENSSWLYDSEAVTTATLISIFGSVAGSGSYRGRSG</sequence>
<dbReference type="EnsemblPlants" id="ORUFI06G06330.1">
    <property type="protein sequence ID" value="ORUFI06G06330.1"/>
    <property type="gene ID" value="ORUFI06G06330"/>
</dbReference>
<organism evidence="1 2">
    <name type="scientific">Oryza rufipogon</name>
    <name type="common">Brownbeard rice</name>
    <name type="synonym">Asian wild rice</name>
    <dbReference type="NCBI Taxonomy" id="4529"/>
    <lineage>
        <taxon>Eukaryota</taxon>
        <taxon>Viridiplantae</taxon>
        <taxon>Streptophyta</taxon>
        <taxon>Embryophyta</taxon>
        <taxon>Tracheophyta</taxon>
        <taxon>Spermatophyta</taxon>
        <taxon>Magnoliopsida</taxon>
        <taxon>Liliopsida</taxon>
        <taxon>Poales</taxon>
        <taxon>Poaceae</taxon>
        <taxon>BOP clade</taxon>
        <taxon>Oryzoideae</taxon>
        <taxon>Oryzeae</taxon>
        <taxon>Oryzinae</taxon>
        <taxon>Oryza</taxon>
    </lineage>
</organism>
<dbReference type="Proteomes" id="UP000008022">
    <property type="component" value="Unassembled WGS sequence"/>
</dbReference>
<reference evidence="1" key="2">
    <citation type="submission" date="2015-06" db="UniProtKB">
        <authorList>
            <consortium name="EnsemblPlants"/>
        </authorList>
    </citation>
    <scope>IDENTIFICATION</scope>
</reference>
<dbReference type="HOGENOM" id="CLU_120192_6_0_1"/>